<dbReference type="EMBL" id="LT546645">
    <property type="protein sequence ID" value="SAI72687.1"/>
    <property type="molecule type" value="Genomic_DNA"/>
</dbReference>
<dbReference type="STRING" id="123899.SAMEA3906487_03364"/>
<name>A0A157MMG7_9BORD</name>
<dbReference type="PANTHER" id="PTHR33452">
    <property type="entry name" value="OXIDOREDUCTASE CATD-RELATED"/>
    <property type="match status" value="1"/>
</dbReference>
<dbReference type="GO" id="GO:0005886">
    <property type="term" value="C:plasma membrane"/>
    <property type="evidence" value="ECO:0007669"/>
    <property type="project" value="UniProtKB-SubCell"/>
</dbReference>
<protein>
    <submittedName>
        <fullName evidence="8">Membrane protein</fullName>
    </submittedName>
</protein>
<gene>
    <name evidence="8" type="ORF">SAMEA3906487_03364</name>
</gene>
<evidence type="ECO:0000256" key="4">
    <source>
        <dbReference type="ARBA" id="ARBA00022692"/>
    </source>
</evidence>
<feature type="transmembrane region" description="Helical" evidence="7">
    <location>
        <begin position="71"/>
        <end position="89"/>
    </location>
</feature>
<evidence type="ECO:0000256" key="3">
    <source>
        <dbReference type="ARBA" id="ARBA00022475"/>
    </source>
</evidence>
<evidence type="ECO:0000256" key="5">
    <source>
        <dbReference type="ARBA" id="ARBA00022989"/>
    </source>
</evidence>
<accession>A0A157MMG7</accession>
<comment type="subcellular location">
    <subcellularLocation>
        <location evidence="1">Cell membrane</location>
        <topology evidence="1">Multi-pass membrane protein</topology>
    </subcellularLocation>
</comment>
<dbReference type="InterPro" id="IPR032808">
    <property type="entry name" value="DoxX"/>
</dbReference>
<dbReference type="Pfam" id="PF07681">
    <property type="entry name" value="DoxX"/>
    <property type="match status" value="1"/>
</dbReference>
<keyword evidence="4 7" id="KW-0812">Transmembrane</keyword>
<dbReference type="eggNOG" id="COG2259">
    <property type="taxonomic scope" value="Bacteria"/>
</dbReference>
<evidence type="ECO:0000256" key="2">
    <source>
        <dbReference type="ARBA" id="ARBA00006679"/>
    </source>
</evidence>
<dbReference type="InterPro" id="IPR051907">
    <property type="entry name" value="DoxX-like_oxidoreductase"/>
</dbReference>
<evidence type="ECO:0000256" key="6">
    <source>
        <dbReference type="ARBA" id="ARBA00023136"/>
    </source>
</evidence>
<evidence type="ECO:0000256" key="7">
    <source>
        <dbReference type="SAM" id="Phobius"/>
    </source>
</evidence>
<feature type="transmembrane region" description="Helical" evidence="7">
    <location>
        <begin position="43"/>
        <end position="64"/>
    </location>
</feature>
<dbReference type="Proteomes" id="UP000076825">
    <property type="component" value="Chromosome 1"/>
</dbReference>
<dbReference type="PANTHER" id="PTHR33452:SF1">
    <property type="entry name" value="INNER MEMBRANE PROTEIN YPHA-RELATED"/>
    <property type="match status" value="1"/>
</dbReference>
<dbReference type="OrthoDB" id="280866at2"/>
<dbReference type="PATRIC" id="fig|123899.6.peg.3362"/>
<feature type="transmembrane region" description="Helical" evidence="7">
    <location>
        <begin position="109"/>
        <end position="126"/>
    </location>
</feature>
<proteinExistence type="inferred from homology"/>
<keyword evidence="3" id="KW-1003">Cell membrane</keyword>
<keyword evidence="5 7" id="KW-1133">Transmembrane helix</keyword>
<keyword evidence="9" id="KW-1185">Reference proteome</keyword>
<evidence type="ECO:0000313" key="9">
    <source>
        <dbReference type="Proteomes" id="UP000076825"/>
    </source>
</evidence>
<sequence>MFKSDDTGKLILRLALGILVLLHGLHKLDTGVSGIAGMLEQRGLPGFLAYGAYIGEILGPLLLIIGVYARLGALLVFVNMLMAFALVHANELSSLTRSGGWMPELPGMFLFAALAIMFLGAGRFSLGGSGGRWN</sequence>
<comment type="similarity">
    <text evidence="2">Belongs to the DoxX family.</text>
</comment>
<dbReference type="KEGG" id="btrm:SAMEA390648703364"/>
<evidence type="ECO:0000256" key="1">
    <source>
        <dbReference type="ARBA" id="ARBA00004651"/>
    </source>
</evidence>
<dbReference type="GeneID" id="56589398"/>
<reference evidence="8 9" key="1">
    <citation type="submission" date="2016-04" db="EMBL/GenBank/DDBJ databases">
        <authorList>
            <consortium name="Pathogen Informatics"/>
        </authorList>
    </citation>
    <scope>NUCLEOTIDE SEQUENCE [LARGE SCALE GENOMIC DNA]</scope>
    <source>
        <strain evidence="8 9">H044680328</strain>
    </source>
</reference>
<organism evidence="8 9">
    <name type="scientific">Bordetella trematum</name>
    <dbReference type="NCBI Taxonomy" id="123899"/>
    <lineage>
        <taxon>Bacteria</taxon>
        <taxon>Pseudomonadati</taxon>
        <taxon>Pseudomonadota</taxon>
        <taxon>Betaproteobacteria</taxon>
        <taxon>Burkholderiales</taxon>
        <taxon>Alcaligenaceae</taxon>
        <taxon>Bordetella</taxon>
    </lineage>
</organism>
<evidence type="ECO:0000313" key="8">
    <source>
        <dbReference type="EMBL" id="SAI72687.1"/>
    </source>
</evidence>
<dbReference type="AlphaFoldDB" id="A0A157MMG7"/>
<dbReference type="RefSeq" id="WP_025516039.1">
    <property type="nucleotide sequence ID" value="NZ_CP016340.1"/>
</dbReference>
<keyword evidence="6 7" id="KW-0472">Membrane</keyword>